<organism evidence="2 3">
    <name type="scientific">Raphidocelis subcapitata</name>
    <dbReference type="NCBI Taxonomy" id="307507"/>
    <lineage>
        <taxon>Eukaryota</taxon>
        <taxon>Viridiplantae</taxon>
        <taxon>Chlorophyta</taxon>
        <taxon>core chlorophytes</taxon>
        <taxon>Chlorophyceae</taxon>
        <taxon>CS clade</taxon>
        <taxon>Sphaeropleales</taxon>
        <taxon>Selenastraceae</taxon>
        <taxon>Raphidocelis</taxon>
    </lineage>
</organism>
<accession>A0A2V0NTT4</accession>
<gene>
    <name evidence="2" type="ORF">Rsub_03907</name>
</gene>
<dbReference type="Proteomes" id="UP000247498">
    <property type="component" value="Unassembled WGS sequence"/>
</dbReference>
<keyword evidence="3" id="KW-1185">Reference proteome</keyword>
<sequence length="105" mass="10596">MTARAAFRRLGTQLRGLAAAAEAPKGSGGAFRATSQPQGAQRSSVMGLLAGEGGQSSRPASALARSRQQLRRGALPPLAARGPLALARALAARGLVFSGQDDDGT</sequence>
<protein>
    <submittedName>
        <fullName evidence="2">Uncharacterized protein</fullName>
    </submittedName>
</protein>
<feature type="compositionally biased region" description="Low complexity" evidence="1">
    <location>
        <begin position="55"/>
        <end position="69"/>
    </location>
</feature>
<name>A0A2V0NTT4_9CHLO</name>
<evidence type="ECO:0000256" key="1">
    <source>
        <dbReference type="SAM" id="MobiDB-lite"/>
    </source>
</evidence>
<proteinExistence type="predicted"/>
<comment type="caution">
    <text evidence="2">The sequence shown here is derived from an EMBL/GenBank/DDBJ whole genome shotgun (WGS) entry which is preliminary data.</text>
</comment>
<feature type="region of interest" description="Disordered" evidence="1">
    <location>
        <begin position="18"/>
        <end position="69"/>
    </location>
</feature>
<dbReference type="EMBL" id="BDRX01000021">
    <property type="protein sequence ID" value="GBF91051.1"/>
    <property type="molecule type" value="Genomic_DNA"/>
</dbReference>
<feature type="compositionally biased region" description="Polar residues" evidence="1">
    <location>
        <begin position="33"/>
        <end position="44"/>
    </location>
</feature>
<evidence type="ECO:0000313" key="3">
    <source>
        <dbReference type="Proteomes" id="UP000247498"/>
    </source>
</evidence>
<evidence type="ECO:0000313" key="2">
    <source>
        <dbReference type="EMBL" id="GBF91051.1"/>
    </source>
</evidence>
<reference evidence="2 3" key="1">
    <citation type="journal article" date="2018" name="Sci. Rep.">
        <title>Raphidocelis subcapitata (=Pseudokirchneriella subcapitata) provides an insight into genome evolution and environmental adaptations in the Sphaeropleales.</title>
        <authorList>
            <person name="Suzuki S."/>
            <person name="Yamaguchi H."/>
            <person name="Nakajima N."/>
            <person name="Kawachi M."/>
        </authorList>
    </citation>
    <scope>NUCLEOTIDE SEQUENCE [LARGE SCALE GENOMIC DNA]</scope>
    <source>
        <strain evidence="2 3">NIES-35</strain>
    </source>
</reference>
<dbReference type="InParanoid" id="A0A2V0NTT4"/>
<dbReference type="AlphaFoldDB" id="A0A2V0NTT4"/>